<evidence type="ECO:0000313" key="3">
    <source>
        <dbReference type="Proteomes" id="UP000657177"/>
    </source>
</evidence>
<dbReference type="SUPFAM" id="SSF51395">
    <property type="entry name" value="FMN-linked oxidoreductases"/>
    <property type="match status" value="1"/>
</dbReference>
<dbReference type="InterPro" id="IPR057238">
    <property type="entry name" value="DUF7916"/>
</dbReference>
<dbReference type="EMBL" id="JAAKDE010000025">
    <property type="protein sequence ID" value="MBA2133883.1"/>
    <property type="molecule type" value="Genomic_DNA"/>
</dbReference>
<dbReference type="AlphaFoldDB" id="A0A8J6I2Q6"/>
<dbReference type="GO" id="GO:0016787">
    <property type="term" value="F:hydrolase activity"/>
    <property type="evidence" value="ECO:0007669"/>
    <property type="project" value="UniProtKB-KW"/>
</dbReference>
<organism evidence="2 3">
    <name type="scientific">Capillibacterium thermochitinicola</name>
    <dbReference type="NCBI Taxonomy" id="2699427"/>
    <lineage>
        <taxon>Bacteria</taxon>
        <taxon>Bacillati</taxon>
        <taxon>Bacillota</taxon>
        <taxon>Capillibacterium</taxon>
    </lineage>
</organism>
<gene>
    <name evidence="2" type="ORF">G5B42_10100</name>
</gene>
<comment type="caution">
    <text evidence="2">The sequence shown here is derived from an EMBL/GenBank/DDBJ whole genome shotgun (WGS) entry which is preliminary data.</text>
</comment>
<feature type="domain" description="DUF7916" evidence="1">
    <location>
        <begin position="6"/>
        <end position="299"/>
    </location>
</feature>
<evidence type="ECO:0000313" key="2">
    <source>
        <dbReference type="EMBL" id="MBA2133883.1"/>
    </source>
</evidence>
<reference evidence="2" key="1">
    <citation type="submission" date="2020-06" db="EMBL/GenBank/DDBJ databases">
        <title>Novel chitinolytic bacterium.</title>
        <authorList>
            <person name="Ungkulpasvich U."/>
            <person name="Kosugi A."/>
            <person name="Uke A."/>
        </authorList>
    </citation>
    <scope>NUCLEOTIDE SEQUENCE</scope>
    <source>
        <strain evidence="2">UUS1-1</strain>
    </source>
</reference>
<keyword evidence="3" id="KW-1185">Reference proteome</keyword>
<keyword evidence="2" id="KW-0378">Hydrolase</keyword>
<name>A0A8J6I2Q6_9FIRM</name>
<dbReference type="RefSeq" id="WP_181340351.1">
    <property type="nucleotide sequence ID" value="NZ_JAAKDE010000025.1"/>
</dbReference>
<proteinExistence type="predicted"/>
<dbReference type="Pfam" id="PF25509">
    <property type="entry name" value="DUF7916"/>
    <property type="match status" value="1"/>
</dbReference>
<dbReference type="Proteomes" id="UP000657177">
    <property type="component" value="Unassembled WGS sequence"/>
</dbReference>
<sequence length="299" mass="31739">MVKRLLDCDTSDLAKMTKDEILTAIAASEGRVLVSEVIGVIPPLLFDISNAELVAACGADLILLNMLDLDQPDYFGLPPHEPAEVINVIKRLTGRLIGVNLEAVGENTTLPPGRRASAVNARKARAMGADFIVLTGNPGTAASNRVISKVLAEIAGEVGDELIIAAGKMHAAGLRHESGEQLVTAQDVEEFITAGCDIVLLPAPGTVPGITMEYIKGLVQLAHSRGVLTMTTVGTSQEGADEQTVRQIALLAKMTGTDLHHIGDAGYPGIAVPENIIAYSIAIRGRRHTYRRMARSINR</sequence>
<evidence type="ECO:0000259" key="1">
    <source>
        <dbReference type="Pfam" id="PF25509"/>
    </source>
</evidence>
<protein>
    <submittedName>
        <fullName evidence="2">Haloacid dehalogenase-like hydrolase</fullName>
    </submittedName>
</protein>
<accession>A0A8J6I2Q6</accession>